<gene>
    <name evidence="1" type="ORF">F4554_005126</name>
</gene>
<accession>A0A852ZKR2</accession>
<dbReference type="Proteomes" id="UP000579605">
    <property type="component" value="Unassembled WGS sequence"/>
</dbReference>
<organism evidence="1 2">
    <name type="scientific">Actinopolymorpha rutila</name>
    <dbReference type="NCBI Taxonomy" id="446787"/>
    <lineage>
        <taxon>Bacteria</taxon>
        <taxon>Bacillati</taxon>
        <taxon>Actinomycetota</taxon>
        <taxon>Actinomycetes</taxon>
        <taxon>Propionibacteriales</taxon>
        <taxon>Actinopolymorphaceae</taxon>
        <taxon>Actinopolymorpha</taxon>
    </lineage>
</organism>
<keyword evidence="2" id="KW-1185">Reference proteome</keyword>
<proteinExistence type="predicted"/>
<dbReference type="EMBL" id="JACBZH010000001">
    <property type="protein sequence ID" value="NYH92488.1"/>
    <property type="molecule type" value="Genomic_DNA"/>
</dbReference>
<evidence type="ECO:0000313" key="2">
    <source>
        <dbReference type="Proteomes" id="UP000579605"/>
    </source>
</evidence>
<name>A0A852ZKR2_9ACTN</name>
<evidence type="ECO:0000313" key="1">
    <source>
        <dbReference type="EMBL" id="NYH92488.1"/>
    </source>
</evidence>
<comment type="caution">
    <text evidence="1">The sequence shown here is derived from an EMBL/GenBank/DDBJ whole genome shotgun (WGS) entry which is preliminary data.</text>
</comment>
<protein>
    <submittedName>
        <fullName evidence="1">Uncharacterized protein</fullName>
    </submittedName>
</protein>
<reference evidence="1 2" key="1">
    <citation type="submission" date="2020-07" db="EMBL/GenBank/DDBJ databases">
        <title>Sequencing the genomes of 1000 actinobacteria strains.</title>
        <authorList>
            <person name="Klenk H.-P."/>
        </authorList>
    </citation>
    <scope>NUCLEOTIDE SEQUENCE [LARGE SCALE GENOMIC DNA]</scope>
    <source>
        <strain evidence="1 2">DSM 18448</strain>
    </source>
</reference>
<dbReference type="RefSeq" id="WP_272955910.1">
    <property type="nucleotide sequence ID" value="NZ_BAAARR010000005.1"/>
</dbReference>
<dbReference type="AlphaFoldDB" id="A0A852ZKR2"/>
<sequence>MPDNQPQRVAVDALPEIITRYLDAHRARDTGTAITTGVYH</sequence>